<proteinExistence type="predicted"/>
<dbReference type="PANTHER" id="PTHR40053:SF1">
    <property type="entry name" value="SPORULATION-CONTROL PROTEIN SPO0M"/>
    <property type="match status" value="1"/>
</dbReference>
<gene>
    <name evidence="1" type="ORF">CU635_00325</name>
    <name evidence="2" type="ORF">CVD25_18180</name>
</gene>
<sequence length="129" mass="14723">MLLRKYMSLVGIGSAQIDLILQKETYKQGDPVHGHFLIKGGTIEQHIKRIDCDLVMIDHAEGTEKVVDTATILTSTRIDSEQFNEISFSFQLPSFVPVSTEDRSYRFKTRLTFNEGVESKDQDMIQIIQ</sequence>
<dbReference type="AlphaFoldDB" id="A0A2N5GSN0"/>
<organism evidence="1 3">
    <name type="scientific">Bacillus canaveralius</name>
    <dbReference type="NCBI Taxonomy" id="1403243"/>
    <lineage>
        <taxon>Bacteria</taxon>
        <taxon>Bacillati</taxon>
        <taxon>Bacillota</taxon>
        <taxon>Bacilli</taxon>
        <taxon>Bacillales</taxon>
        <taxon>Bacillaceae</taxon>
        <taxon>Bacillus</taxon>
    </lineage>
</organism>
<protein>
    <submittedName>
        <fullName evidence="1">Sporulation protein</fullName>
    </submittedName>
</protein>
<dbReference type="InterPro" id="IPR009776">
    <property type="entry name" value="Spore_0_M"/>
</dbReference>
<comment type="caution">
    <text evidence="1">The sequence shown here is derived from an EMBL/GenBank/DDBJ whole genome shotgun (WGS) entry which is preliminary data.</text>
</comment>
<dbReference type="Proteomes" id="UP000234951">
    <property type="component" value="Unassembled WGS sequence"/>
</dbReference>
<dbReference type="EMBL" id="PGVD01000056">
    <property type="protein sequence ID" value="PLR92762.1"/>
    <property type="molecule type" value="Genomic_DNA"/>
</dbReference>
<keyword evidence="4" id="KW-1185">Reference proteome</keyword>
<dbReference type="EMBL" id="PGVA01000001">
    <property type="protein sequence ID" value="PLR86777.1"/>
    <property type="molecule type" value="Genomic_DNA"/>
</dbReference>
<reference evidence="2 4" key="2">
    <citation type="submission" date="2017-12" db="EMBL/GenBank/DDBJ databases">
        <title>Comparative Functional Genomics of Dry Heat Resistant strains isolated from the Viking Spacecraft.</title>
        <authorList>
            <person name="Seuylemezian A."/>
            <person name="Cooper K."/>
            <person name="Vaishampayan P."/>
        </authorList>
    </citation>
    <scope>NUCLEOTIDE SEQUENCE [LARGE SCALE GENOMIC DNA]</scope>
    <source>
        <strain evidence="2 4">ATCC 29669</strain>
    </source>
</reference>
<dbReference type="Pfam" id="PF07070">
    <property type="entry name" value="Spo0M"/>
    <property type="match status" value="1"/>
</dbReference>
<accession>A0A2N5GSN0</accession>
<dbReference type="RefSeq" id="WP_101575187.1">
    <property type="nucleotide sequence ID" value="NZ_PGVA01000001.1"/>
</dbReference>
<dbReference type="PANTHER" id="PTHR40053">
    <property type="entry name" value="SPORULATION-CONTROL PROTEIN SPO0M"/>
    <property type="match status" value="1"/>
</dbReference>
<evidence type="ECO:0000313" key="1">
    <source>
        <dbReference type="EMBL" id="PLR86777.1"/>
    </source>
</evidence>
<evidence type="ECO:0000313" key="4">
    <source>
        <dbReference type="Proteomes" id="UP000235114"/>
    </source>
</evidence>
<evidence type="ECO:0000313" key="3">
    <source>
        <dbReference type="Proteomes" id="UP000234951"/>
    </source>
</evidence>
<name>A0A2N5GSN0_9BACI</name>
<reference evidence="1 3" key="1">
    <citation type="submission" date="2017-11" db="EMBL/GenBank/DDBJ databases">
        <title>Comparitive Functional Genomics of Dry Heat Resistant strains isolated from the Viking Spacecraft.</title>
        <authorList>
            <person name="Seuylemezian A."/>
            <person name="Cooper K."/>
            <person name="Vaishampayan P."/>
        </authorList>
    </citation>
    <scope>NUCLEOTIDE SEQUENCE [LARGE SCALE GENOMIC DNA]</scope>
    <source>
        <strain evidence="1 3">M4.6</strain>
    </source>
</reference>
<dbReference type="OrthoDB" id="2988706at2"/>
<dbReference type="Proteomes" id="UP000235114">
    <property type="component" value="Unassembled WGS sequence"/>
</dbReference>
<evidence type="ECO:0000313" key="2">
    <source>
        <dbReference type="EMBL" id="PLR92762.1"/>
    </source>
</evidence>